<proteinExistence type="inferred from homology"/>
<keyword evidence="4 7" id="KW-0067">ATP-binding</keyword>
<dbReference type="PROSITE" id="PS50893">
    <property type="entry name" value="ABC_TRANSPORTER_2"/>
    <property type="match status" value="1"/>
</dbReference>
<accession>A0ABZ3FU62</accession>
<dbReference type="EMBL" id="CP154795">
    <property type="protein sequence ID" value="XAN09300.1"/>
    <property type="molecule type" value="Genomic_DNA"/>
</dbReference>
<dbReference type="SUPFAM" id="SSF52540">
    <property type="entry name" value="P-loop containing nucleoside triphosphate hydrolases"/>
    <property type="match status" value="1"/>
</dbReference>
<dbReference type="Proteomes" id="UP001442841">
    <property type="component" value="Chromosome"/>
</dbReference>
<dbReference type="InterPro" id="IPR003593">
    <property type="entry name" value="AAA+_ATPase"/>
</dbReference>
<dbReference type="InterPro" id="IPR027417">
    <property type="entry name" value="P-loop_NTPase"/>
</dbReference>
<dbReference type="InterPro" id="IPR003439">
    <property type="entry name" value="ABC_transporter-like_ATP-bd"/>
</dbReference>
<keyword evidence="2" id="KW-0813">Transport</keyword>
<dbReference type="Gene3D" id="3.40.50.300">
    <property type="entry name" value="P-loop containing nucleotide triphosphate hydrolases"/>
    <property type="match status" value="1"/>
</dbReference>
<keyword evidence="8" id="KW-1185">Reference proteome</keyword>
<dbReference type="Pfam" id="PF00005">
    <property type="entry name" value="ABC_tran"/>
    <property type="match status" value="1"/>
</dbReference>
<evidence type="ECO:0000313" key="7">
    <source>
        <dbReference type="EMBL" id="XAN09300.1"/>
    </source>
</evidence>
<evidence type="ECO:0000313" key="8">
    <source>
        <dbReference type="Proteomes" id="UP001442841"/>
    </source>
</evidence>
<dbReference type="SMART" id="SM00382">
    <property type="entry name" value="AAA"/>
    <property type="match status" value="1"/>
</dbReference>
<evidence type="ECO:0000256" key="3">
    <source>
        <dbReference type="ARBA" id="ARBA00022741"/>
    </source>
</evidence>
<evidence type="ECO:0000256" key="5">
    <source>
        <dbReference type="SAM" id="MobiDB-lite"/>
    </source>
</evidence>
<feature type="domain" description="ABC transporter" evidence="6">
    <location>
        <begin position="14"/>
        <end position="244"/>
    </location>
</feature>
<dbReference type="RefSeq" id="WP_425310753.1">
    <property type="nucleotide sequence ID" value="NZ_CP154795.1"/>
</dbReference>
<name>A0ABZ3FU62_9ACTN</name>
<evidence type="ECO:0000256" key="4">
    <source>
        <dbReference type="ARBA" id="ARBA00022840"/>
    </source>
</evidence>
<organism evidence="7 8">
    <name type="scientific">Ammonicoccus fulvus</name>
    <dbReference type="NCBI Taxonomy" id="3138240"/>
    <lineage>
        <taxon>Bacteria</taxon>
        <taxon>Bacillati</taxon>
        <taxon>Actinomycetota</taxon>
        <taxon>Actinomycetes</taxon>
        <taxon>Propionibacteriales</taxon>
        <taxon>Propionibacteriaceae</taxon>
        <taxon>Ammonicoccus</taxon>
    </lineage>
</organism>
<reference evidence="7 8" key="1">
    <citation type="submission" date="2024-04" db="EMBL/GenBank/DDBJ databases">
        <title>Isolation of an actinomycete strain from pig manure.</title>
        <authorList>
            <person name="Gong T."/>
            <person name="Yu Z."/>
            <person name="An M."/>
            <person name="Wei C."/>
            <person name="Yang W."/>
            <person name="Liu L."/>
        </authorList>
    </citation>
    <scope>NUCLEOTIDE SEQUENCE [LARGE SCALE GENOMIC DNA]</scope>
    <source>
        <strain evidence="7 8">ZF39</strain>
    </source>
</reference>
<evidence type="ECO:0000256" key="2">
    <source>
        <dbReference type="ARBA" id="ARBA00022448"/>
    </source>
</evidence>
<keyword evidence="3" id="KW-0547">Nucleotide-binding</keyword>
<comment type="similarity">
    <text evidence="1">Belongs to the ABC transporter superfamily.</text>
</comment>
<dbReference type="InterPro" id="IPR050319">
    <property type="entry name" value="ABC_transp_ATP-bind"/>
</dbReference>
<feature type="region of interest" description="Disordered" evidence="5">
    <location>
        <begin position="226"/>
        <end position="245"/>
    </location>
</feature>
<evidence type="ECO:0000256" key="1">
    <source>
        <dbReference type="ARBA" id="ARBA00005417"/>
    </source>
</evidence>
<sequence length="245" mass="25833">MAIAPGGLEAQGGLVAQGVRVSYDGRIVLDGVSLSLPRGRTIGLVGPSGVGKSTLARVLAGLLVPEAGTVTHDGEPVVTRRGRMGDRVGMLFQSPRRSCNPQQRLGDLIAEPLRYRKRRAPRSAHAARVAEVATEVGLTADLLGRLPAEVSDGQLQRAALARALVADPCHLICDEATAMLDAITTASIVAVLRRRADAGLGVLAISHDRELLDAWADDVVELSQGQASPAAVRRPRRPDCRTGAW</sequence>
<protein>
    <submittedName>
        <fullName evidence="7">ATP-binding cassette domain-containing protein</fullName>
    </submittedName>
</protein>
<dbReference type="GO" id="GO:0005524">
    <property type="term" value="F:ATP binding"/>
    <property type="evidence" value="ECO:0007669"/>
    <property type="project" value="UniProtKB-KW"/>
</dbReference>
<dbReference type="PANTHER" id="PTHR43776">
    <property type="entry name" value="TRANSPORT ATP-BINDING PROTEIN"/>
    <property type="match status" value="1"/>
</dbReference>
<gene>
    <name evidence="7" type="ORF">AADG42_18905</name>
</gene>
<dbReference type="PANTHER" id="PTHR43776:SF7">
    <property type="entry name" value="D,D-DIPEPTIDE TRANSPORT ATP-BINDING PROTEIN DDPF-RELATED"/>
    <property type="match status" value="1"/>
</dbReference>
<evidence type="ECO:0000259" key="6">
    <source>
        <dbReference type="PROSITE" id="PS50893"/>
    </source>
</evidence>